<evidence type="ECO:0000313" key="1">
    <source>
        <dbReference type="EMBL" id="MDM8201500.1"/>
    </source>
</evidence>
<dbReference type="Proteomes" id="UP001529380">
    <property type="component" value="Unassembled WGS sequence"/>
</dbReference>
<reference evidence="1 2" key="2">
    <citation type="submission" date="2023-06" db="EMBL/GenBank/DDBJ databases">
        <title>Identification and characterization of horizontal gene transfer across gut microbiota members of farm animals based on homology search.</title>
        <authorList>
            <person name="Schwarzerova J."/>
            <person name="Nykrynova M."/>
            <person name="Jureckova K."/>
            <person name="Cejkova D."/>
            <person name="Rychlik I."/>
        </authorList>
    </citation>
    <scope>NUCLEOTIDE SEQUENCE [LARGE SCALE GENOMIC DNA]</scope>
    <source>
        <strain evidence="1 2">ET340</strain>
    </source>
</reference>
<dbReference type="InterPro" id="IPR036412">
    <property type="entry name" value="HAD-like_sf"/>
</dbReference>
<protein>
    <submittedName>
        <fullName evidence="1">HAD family hydrolase</fullName>
        <ecNumber evidence="1">3.1.3.-</ecNumber>
    </submittedName>
</protein>
<dbReference type="Gene3D" id="3.30.1240.10">
    <property type="match status" value="1"/>
</dbReference>
<dbReference type="PROSITE" id="PS01229">
    <property type="entry name" value="COF_2"/>
    <property type="match status" value="1"/>
</dbReference>
<dbReference type="Pfam" id="PF08282">
    <property type="entry name" value="Hydrolase_3"/>
    <property type="match status" value="1"/>
</dbReference>
<dbReference type="PANTHER" id="PTHR10000">
    <property type="entry name" value="PHOSPHOSERINE PHOSPHATASE"/>
    <property type="match status" value="1"/>
</dbReference>
<reference evidence="1 2" key="3">
    <citation type="submission" date="2023-06" db="EMBL/GenBank/DDBJ databases">
        <authorList>
            <person name="Zeman M."/>
            <person name="Kubasova T."/>
            <person name="Jahodarova E."/>
            <person name="Nykrynova M."/>
            <person name="Rychlik I."/>
        </authorList>
    </citation>
    <scope>NUCLEOTIDE SEQUENCE [LARGE SCALE GENOMIC DNA]</scope>
    <source>
        <strain evidence="1 2">ET340</strain>
    </source>
</reference>
<organism evidence="1 2">
    <name type="scientific">Allofournierella massiliensis</name>
    <dbReference type="NCBI Taxonomy" id="1650663"/>
    <lineage>
        <taxon>Bacteria</taxon>
        <taxon>Bacillati</taxon>
        <taxon>Bacillota</taxon>
        <taxon>Clostridia</taxon>
        <taxon>Eubacteriales</taxon>
        <taxon>Oscillospiraceae</taxon>
        <taxon>Allofournierella</taxon>
    </lineage>
</organism>
<dbReference type="SFLD" id="SFLDS00003">
    <property type="entry name" value="Haloacid_Dehalogenase"/>
    <property type="match status" value="1"/>
</dbReference>
<dbReference type="NCBIfam" id="TIGR00099">
    <property type="entry name" value="Cof-subfamily"/>
    <property type="match status" value="1"/>
</dbReference>
<dbReference type="PROSITE" id="PS01228">
    <property type="entry name" value="COF_1"/>
    <property type="match status" value="1"/>
</dbReference>
<dbReference type="EC" id="3.1.3.-" evidence="1"/>
<dbReference type="SUPFAM" id="SSF56784">
    <property type="entry name" value="HAD-like"/>
    <property type="match status" value="1"/>
</dbReference>
<keyword evidence="2" id="KW-1185">Reference proteome</keyword>
<comment type="caution">
    <text evidence="1">The sequence shown here is derived from an EMBL/GenBank/DDBJ whole genome shotgun (WGS) entry which is preliminary data.</text>
</comment>
<gene>
    <name evidence="1" type="ORF">QUW08_09370</name>
</gene>
<dbReference type="RefSeq" id="WP_087185319.1">
    <property type="nucleotide sequence ID" value="NZ_JAUDCL010000015.1"/>
</dbReference>
<reference evidence="2" key="1">
    <citation type="submission" date="2023-06" db="EMBL/GenBank/DDBJ databases">
        <title>Identification and characterization of horizontal gene transfer across gut microbiota members of farm animals based on homology search.</title>
        <authorList>
            <person name="Zeman M."/>
            <person name="Kubasova T."/>
            <person name="Jahodarova E."/>
            <person name="Nykrynova M."/>
            <person name="Rychlik I."/>
        </authorList>
    </citation>
    <scope>NUCLEOTIDE SEQUENCE [LARGE SCALE GENOMIC DNA]</scope>
    <source>
        <strain evidence="2">ET340</strain>
    </source>
</reference>
<dbReference type="PANTHER" id="PTHR10000:SF8">
    <property type="entry name" value="HAD SUPERFAMILY HYDROLASE-LIKE, TYPE 3"/>
    <property type="match status" value="1"/>
</dbReference>
<evidence type="ECO:0000313" key="2">
    <source>
        <dbReference type="Proteomes" id="UP001529380"/>
    </source>
</evidence>
<dbReference type="GO" id="GO:0016787">
    <property type="term" value="F:hydrolase activity"/>
    <property type="evidence" value="ECO:0007669"/>
    <property type="project" value="UniProtKB-KW"/>
</dbReference>
<name>A0ABT7UTD0_9FIRM</name>
<dbReference type="InterPro" id="IPR023214">
    <property type="entry name" value="HAD_sf"/>
</dbReference>
<dbReference type="Gene3D" id="3.40.50.1000">
    <property type="entry name" value="HAD superfamily/HAD-like"/>
    <property type="match status" value="1"/>
</dbReference>
<proteinExistence type="predicted"/>
<keyword evidence="1" id="KW-0378">Hydrolase</keyword>
<dbReference type="InterPro" id="IPR000150">
    <property type="entry name" value="Cof"/>
</dbReference>
<dbReference type="EMBL" id="JAUDCL010000015">
    <property type="protein sequence ID" value="MDM8201500.1"/>
    <property type="molecule type" value="Genomic_DNA"/>
</dbReference>
<dbReference type="SFLD" id="SFLDG01140">
    <property type="entry name" value="C2.B:_Phosphomannomutase_and_P"/>
    <property type="match status" value="1"/>
</dbReference>
<accession>A0ABT7UTD0</accession>
<sequence>MQYKAIVLDVDGTLVAHGEPSARPAVAAAVKAVQKKGVKVVIASGRTSFAVEPAILGGIKPDYLICANGAQLLDGQGRLLSSQDMTAEEMYALVDFFEDFDYPLAFCFGDKYYVYVEYKAMKDFYQSATGHGEYVADGEDQDRHLESMPCGAFAILPPEKVADFQERYGYLGLKFVPYRPGYYDVMQADVDKTKGMERLMKLTGWKPEELVFVGDNDNDVAMMGLAGCSYCMGSGSEKAKAAAKHIAPGVQEEGVRQVLEELFLK</sequence>